<dbReference type="SUPFAM" id="SSF52172">
    <property type="entry name" value="CheY-like"/>
    <property type="match status" value="1"/>
</dbReference>
<protein>
    <recommendedName>
        <fullName evidence="3">Response regulatory domain-containing protein</fullName>
    </recommendedName>
</protein>
<dbReference type="Pfam" id="PF00072">
    <property type="entry name" value="Response_reg"/>
    <property type="match status" value="1"/>
</dbReference>
<dbReference type="PANTHER" id="PTHR44591:SF3">
    <property type="entry name" value="RESPONSE REGULATORY DOMAIN-CONTAINING PROTEIN"/>
    <property type="match status" value="1"/>
</dbReference>
<name>A0A1G2HK45_9BACT</name>
<evidence type="ECO:0000256" key="1">
    <source>
        <dbReference type="ARBA" id="ARBA00022553"/>
    </source>
</evidence>
<dbReference type="Gene3D" id="3.40.50.2300">
    <property type="match status" value="1"/>
</dbReference>
<comment type="caution">
    <text evidence="4">The sequence shown here is derived from an EMBL/GenBank/DDBJ whole genome shotgun (WGS) entry which is preliminary data.</text>
</comment>
<dbReference type="GO" id="GO:0000160">
    <property type="term" value="P:phosphorelay signal transduction system"/>
    <property type="evidence" value="ECO:0007669"/>
    <property type="project" value="InterPro"/>
</dbReference>
<dbReference type="EMBL" id="MHOM01000048">
    <property type="protein sequence ID" value="OGZ62862.1"/>
    <property type="molecule type" value="Genomic_DNA"/>
</dbReference>
<dbReference type="InterPro" id="IPR001789">
    <property type="entry name" value="Sig_transdc_resp-reg_receiver"/>
</dbReference>
<evidence type="ECO:0000256" key="2">
    <source>
        <dbReference type="PROSITE-ProRule" id="PRU00169"/>
    </source>
</evidence>
<organism evidence="4 5">
    <name type="scientific">Candidatus Staskawiczbacteria bacterium RIFCSPHIGHO2_01_FULL_36_16</name>
    <dbReference type="NCBI Taxonomy" id="1802200"/>
    <lineage>
        <taxon>Bacteria</taxon>
        <taxon>Candidatus Staskawicziibacteriota</taxon>
    </lineage>
</organism>
<gene>
    <name evidence="4" type="ORF">A2812_03090</name>
</gene>
<evidence type="ECO:0000313" key="4">
    <source>
        <dbReference type="EMBL" id="OGZ62862.1"/>
    </source>
</evidence>
<accession>A0A1G2HK45</accession>
<reference evidence="4 5" key="1">
    <citation type="journal article" date="2016" name="Nat. Commun.">
        <title>Thousands of microbial genomes shed light on interconnected biogeochemical processes in an aquifer system.</title>
        <authorList>
            <person name="Anantharaman K."/>
            <person name="Brown C.T."/>
            <person name="Hug L.A."/>
            <person name="Sharon I."/>
            <person name="Castelle C.J."/>
            <person name="Probst A.J."/>
            <person name="Thomas B.C."/>
            <person name="Singh A."/>
            <person name="Wilkins M.J."/>
            <person name="Karaoz U."/>
            <person name="Brodie E.L."/>
            <person name="Williams K.H."/>
            <person name="Hubbard S.S."/>
            <person name="Banfield J.F."/>
        </authorList>
    </citation>
    <scope>NUCLEOTIDE SEQUENCE [LARGE SCALE GENOMIC DNA]</scope>
</reference>
<dbReference type="CDD" id="cd17574">
    <property type="entry name" value="REC_OmpR"/>
    <property type="match status" value="1"/>
</dbReference>
<feature type="modified residue" description="4-aspartylphosphate" evidence="2">
    <location>
        <position position="55"/>
    </location>
</feature>
<dbReference type="Proteomes" id="UP000177190">
    <property type="component" value="Unassembled WGS sequence"/>
</dbReference>
<evidence type="ECO:0000259" key="3">
    <source>
        <dbReference type="PROSITE" id="PS50110"/>
    </source>
</evidence>
<dbReference type="PROSITE" id="PS50110">
    <property type="entry name" value="RESPONSE_REGULATORY"/>
    <property type="match status" value="1"/>
</dbReference>
<feature type="domain" description="Response regulatory" evidence="3">
    <location>
        <begin position="6"/>
        <end position="120"/>
    </location>
</feature>
<evidence type="ECO:0000313" key="5">
    <source>
        <dbReference type="Proteomes" id="UP000177190"/>
    </source>
</evidence>
<dbReference type="InterPro" id="IPR050595">
    <property type="entry name" value="Bact_response_regulator"/>
</dbReference>
<dbReference type="InterPro" id="IPR011006">
    <property type="entry name" value="CheY-like_superfamily"/>
</dbReference>
<dbReference type="PANTHER" id="PTHR44591">
    <property type="entry name" value="STRESS RESPONSE REGULATOR PROTEIN 1"/>
    <property type="match status" value="1"/>
</dbReference>
<dbReference type="SMART" id="SM00448">
    <property type="entry name" value="REC"/>
    <property type="match status" value="1"/>
</dbReference>
<keyword evidence="1 2" id="KW-0597">Phosphoprotein</keyword>
<dbReference type="AlphaFoldDB" id="A0A1G2HK45"/>
<sequence>MDQKIKILIADDNKAIAMALDLKLKHEGFETKVVFNGKEAVDLLEKEKFDLLVLDLIMPQLDGFGVLKSIKEKGIKISVIVSSDLSQPEDINKAKDLGAVDFFIKSNMSVVEMVEKIKEYFKI</sequence>
<proteinExistence type="predicted"/>
<dbReference type="STRING" id="1802200.A2812_03090"/>